<protein>
    <submittedName>
        <fullName evidence="2">Uncharacterized protein</fullName>
    </submittedName>
</protein>
<organism evidence="2 3">
    <name type="scientific">Marichromatium gracile</name>
    <name type="common">Chromatium gracile</name>
    <dbReference type="NCBI Taxonomy" id="1048"/>
    <lineage>
        <taxon>Bacteria</taxon>
        <taxon>Pseudomonadati</taxon>
        <taxon>Pseudomonadota</taxon>
        <taxon>Gammaproteobacteria</taxon>
        <taxon>Chromatiales</taxon>
        <taxon>Chromatiaceae</taxon>
        <taxon>Marichromatium</taxon>
    </lineage>
</organism>
<feature type="signal peptide" evidence="1">
    <location>
        <begin position="1"/>
        <end position="24"/>
    </location>
</feature>
<name>A0ABR5VE42_MARGR</name>
<dbReference type="EMBL" id="LSYU01000069">
    <property type="protein sequence ID" value="KXX63983.1"/>
    <property type="molecule type" value="Genomic_DNA"/>
</dbReference>
<proteinExistence type="predicted"/>
<evidence type="ECO:0000313" key="2">
    <source>
        <dbReference type="EMBL" id="KXX63983.1"/>
    </source>
</evidence>
<feature type="chain" id="PRO_5045202636" evidence="1">
    <location>
        <begin position="25"/>
        <end position="64"/>
    </location>
</feature>
<keyword evidence="1" id="KW-0732">Signal</keyword>
<gene>
    <name evidence="2" type="ORF">AY586_15215</name>
</gene>
<evidence type="ECO:0000313" key="3">
    <source>
        <dbReference type="Proteomes" id="UP000075766"/>
    </source>
</evidence>
<dbReference type="Proteomes" id="UP000075766">
    <property type="component" value="Unassembled WGS sequence"/>
</dbReference>
<sequence>MLIKVTLGAAPAVLLMHSWLSAGAALPAQEAPTQPVGEQLAGCPPFCANAPAPTSLDTLASHPG</sequence>
<accession>A0ABR5VE42</accession>
<reference evidence="2 3" key="1">
    <citation type="submission" date="2016-02" db="EMBL/GenBank/DDBJ databases">
        <title>Genome sequence of Marichromatium gracile YL-28, a purple sulfur bacterium.</title>
        <authorList>
            <person name="Zhao C."/>
            <person name="Hong X."/>
            <person name="Chen S."/>
            <person name="Yang S."/>
        </authorList>
    </citation>
    <scope>NUCLEOTIDE SEQUENCE [LARGE SCALE GENOMIC DNA]</scope>
    <source>
        <strain evidence="2 3">YL28</strain>
    </source>
</reference>
<keyword evidence="3" id="KW-1185">Reference proteome</keyword>
<comment type="caution">
    <text evidence="2">The sequence shown here is derived from an EMBL/GenBank/DDBJ whole genome shotgun (WGS) entry which is preliminary data.</text>
</comment>
<evidence type="ECO:0000256" key="1">
    <source>
        <dbReference type="SAM" id="SignalP"/>
    </source>
</evidence>